<dbReference type="GO" id="GO:0034765">
    <property type="term" value="P:regulation of monoatomic ion transmembrane transport"/>
    <property type="evidence" value="ECO:0007669"/>
    <property type="project" value="TreeGrafter"/>
</dbReference>
<keyword evidence="7 13" id="KW-1133">Transmembrane helix</keyword>
<feature type="region of interest" description="Disordered" evidence="12">
    <location>
        <begin position="326"/>
        <end position="365"/>
    </location>
</feature>
<comment type="similarity">
    <text evidence="11">Belongs to the inward rectifier-type potassium channel (TC 1.A.2.1) family.</text>
</comment>
<dbReference type="Gene3D" id="2.60.40.1400">
    <property type="entry name" value="G protein-activated inward rectifier potassium channel 1"/>
    <property type="match status" value="1"/>
</dbReference>
<gene>
    <name evidence="16" type="ORF">EVOR1521_LOCUS5569</name>
</gene>
<dbReference type="InterPro" id="IPR014756">
    <property type="entry name" value="Ig_E-set"/>
</dbReference>
<feature type="transmembrane region" description="Helical" evidence="13">
    <location>
        <begin position="52"/>
        <end position="73"/>
    </location>
</feature>
<keyword evidence="10 11" id="KW-0407">Ion channel</keyword>
<evidence type="ECO:0000259" key="15">
    <source>
        <dbReference type="Pfam" id="PF17655"/>
    </source>
</evidence>
<keyword evidence="8 11" id="KW-0406">Ion transport</keyword>
<evidence type="ECO:0000256" key="7">
    <source>
        <dbReference type="ARBA" id="ARBA00022989"/>
    </source>
</evidence>
<keyword evidence="3 11" id="KW-0633">Potassium transport</keyword>
<evidence type="ECO:0000256" key="2">
    <source>
        <dbReference type="ARBA" id="ARBA00022448"/>
    </source>
</evidence>
<evidence type="ECO:0000256" key="5">
    <source>
        <dbReference type="ARBA" id="ARBA00022882"/>
    </source>
</evidence>
<name>A0AA36HWA5_9DINO</name>
<keyword evidence="2 11" id="KW-0813">Transport</keyword>
<keyword evidence="6 11" id="KW-0630">Potassium</keyword>
<dbReference type="InterPro" id="IPR013099">
    <property type="entry name" value="K_chnl_dom"/>
</dbReference>
<evidence type="ECO:0000256" key="4">
    <source>
        <dbReference type="ARBA" id="ARBA00022692"/>
    </source>
</evidence>
<evidence type="ECO:0000256" key="10">
    <source>
        <dbReference type="ARBA" id="ARBA00023303"/>
    </source>
</evidence>
<dbReference type="Pfam" id="PF17655">
    <property type="entry name" value="IRK_C"/>
    <property type="match status" value="1"/>
</dbReference>
<evidence type="ECO:0000259" key="14">
    <source>
        <dbReference type="Pfam" id="PF07885"/>
    </source>
</evidence>
<dbReference type="AlphaFoldDB" id="A0AA36HWA5"/>
<evidence type="ECO:0000256" key="13">
    <source>
        <dbReference type="SAM" id="Phobius"/>
    </source>
</evidence>
<evidence type="ECO:0000313" key="16">
    <source>
        <dbReference type="EMBL" id="CAJ1376526.1"/>
    </source>
</evidence>
<feature type="domain" description="Inward rectifier potassium channel C-terminal" evidence="15">
    <location>
        <begin position="149"/>
        <end position="306"/>
    </location>
</feature>
<keyword evidence="4 11" id="KW-0812">Transmembrane</keyword>
<organism evidence="16 17">
    <name type="scientific">Effrenium voratum</name>
    <dbReference type="NCBI Taxonomy" id="2562239"/>
    <lineage>
        <taxon>Eukaryota</taxon>
        <taxon>Sar</taxon>
        <taxon>Alveolata</taxon>
        <taxon>Dinophyceae</taxon>
        <taxon>Suessiales</taxon>
        <taxon>Symbiodiniaceae</taxon>
        <taxon>Effrenium</taxon>
    </lineage>
</organism>
<comment type="subcellular location">
    <subcellularLocation>
        <location evidence="1 11">Membrane</location>
        <topology evidence="1 11">Multi-pass membrane protein</topology>
    </subcellularLocation>
</comment>
<evidence type="ECO:0000256" key="3">
    <source>
        <dbReference type="ARBA" id="ARBA00022538"/>
    </source>
</evidence>
<accession>A0AA36HWA5</accession>
<keyword evidence="17" id="KW-1185">Reference proteome</keyword>
<reference evidence="16" key="1">
    <citation type="submission" date="2023-08" db="EMBL/GenBank/DDBJ databases">
        <authorList>
            <person name="Chen Y."/>
            <person name="Shah S."/>
            <person name="Dougan E. K."/>
            <person name="Thang M."/>
            <person name="Chan C."/>
        </authorList>
    </citation>
    <scope>NUCLEOTIDE SEQUENCE</scope>
</reference>
<dbReference type="GO" id="GO:0005242">
    <property type="term" value="F:inward rectifier potassium channel activity"/>
    <property type="evidence" value="ECO:0007669"/>
    <property type="project" value="InterPro"/>
</dbReference>
<feature type="compositionally biased region" description="Basic and acidic residues" evidence="12">
    <location>
        <begin position="327"/>
        <end position="340"/>
    </location>
</feature>
<dbReference type="InterPro" id="IPR013518">
    <property type="entry name" value="K_chnl_inward-rec_Kir_cyto"/>
</dbReference>
<dbReference type="GO" id="GO:0005886">
    <property type="term" value="C:plasma membrane"/>
    <property type="evidence" value="ECO:0007669"/>
    <property type="project" value="TreeGrafter"/>
</dbReference>
<evidence type="ECO:0000256" key="12">
    <source>
        <dbReference type="SAM" id="MobiDB-lite"/>
    </source>
</evidence>
<evidence type="ECO:0000256" key="6">
    <source>
        <dbReference type="ARBA" id="ARBA00022958"/>
    </source>
</evidence>
<evidence type="ECO:0000256" key="1">
    <source>
        <dbReference type="ARBA" id="ARBA00004141"/>
    </source>
</evidence>
<sequence>MKFTKKAVGTGKANFPVQYDLSGRVEVIVKGSKTQVIGDCAFFLLRTSWTKFLVCLVAAYLILISLFALLYLAEADGILCLVKDEPCDFWDALNLSVHSMSTIGFGSIVPHSALANTAVAVEFWIAVLMGAAAGGLLFSRVSTASSRVAFSSVALVTNIRGCPTVTMRIVNERPFSALFDVTCRVSALVKDPKAGMRILVPCELERSTNMMFRAVWNILHRLDEKSPLHGLDESNFEDKFLAFVVQIEGTDQTYMQKVFANKCYYPTDFRFNESFADIMTMGMNTITVDLNGLSTTQKVAEPSKRLSFLRANTFSPEEASKMATFRVQEKDEELAKDKQADASTRANSPSEEECLDEDRHIFSTI</sequence>
<dbReference type="GO" id="GO:0034702">
    <property type="term" value="C:monoatomic ion channel complex"/>
    <property type="evidence" value="ECO:0007669"/>
    <property type="project" value="UniProtKB-KW"/>
</dbReference>
<dbReference type="SUPFAM" id="SSF81296">
    <property type="entry name" value="E set domains"/>
    <property type="match status" value="1"/>
</dbReference>
<proteinExistence type="inferred from homology"/>
<protein>
    <submittedName>
        <fullName evidence="16">Uncharacterized protein</fullName>
    </submittedName>
</protein>
<dbReference type="Proteomes" id="UP001178507">
    <property type="component" value="Unassembled WGS sequence"/>
</dbReference>
<dbReference type="SUPFAM" id="SSF81324">
    <property type="entry name" value="Voltage-gated potassium channels"/>
    <property type="match status" value="1"/>
</dbReference>
<keyword evidence="5 11" id="KW-0851">Voltage-gated channel</keyword>
<dbReference type="InterPro" id="IPR016449">
    <property type="entry name" value="K_chnl_inward-rec_Kir"/>
</dbReference>
<dbReference type="InterPro" id="IPR041647">
    <property type="entry name" value="IRK_C"/>
</dbReference>
<dbReference type="PANTHER" id="PTHR11767:SF102">
    <property type="entry name" value="INWARDLY RECTIFYING POTASSIUM CHANNEL 1, ISOFORM F"/>
    <property type="match status" value="1"/>
</dbReference>
<feature type="domain" description="Potassium channel" evidence="14">
    <location>
        <begin position="66"/>
        <end position="115"/>
    </location>
</feature>
<dbReference type="Pfam" id="PF07885">
    <property type="entry name" value="Ion_trans_2"/>
    <property type="match status" value="1"/>
</dbReference>
<evidence type="ECO:0000256" key="11">
    <source>
        <dbReference type="RuleBase" id="RU003822"/>
    </source>
</evidence>
<dbReference type="PANTHER" id="PTHR11767">
    <property type="entry name" value="INWARD RECTIFIER POTASSIUM CHANNEL"/>
    <property type="match status" value="1"/>
</dbReference>
<feature type="transmembrane region" description="Helical" evidence="13">
    <location>
        <begin position="118"/>
        <end position="138"/>
    </location>
</feature>
<dbReference type="Gene3D" id="1.10.287.70">
    <property type="match status" value="1"/>
</dbReference>
<dbReference type="GO" id="GO:1990573">
    <property type="term" value="P:potassium ion import across plasma membrane"/>
    <property type="evidence" value="ECO:0007669"/>
    <property type="project" value="TreeGrafter"/>
</dbReference>
<dbReference type="EMBL" id="CAUJNA010000401">
    <property type="protein sequence ID" value="CAJ1376526.1"/>
    <property type="molecule type" value="Genomic_DNA"/>
</dbReference>
<keyword evidence="9 13" id="KW-0472">Membrane</keyword>
<evidence type="ECO:0000256" key="9">
    <source>
        <dbReference type="ARBA" id="ARBA00023136"/>
    </source>
</evidence>
<evidence type="ECO:0000256" key="8">
    <source>
        <dbReference type="ARBA" id="ARBA00023065"/>
    </source>
</evidence>
<evidence type="ECO:0000313" key="17">
    <source>
        <dbReference type="Proteomes" id="UP001178507"/>
    </source>
</evidence>
<comment type="caution">
    <text evidence="16">The sequence shown here is derived from an EMBL/GenBank/DDBJ whole genome shotgun (WGS) entry which is preliminary data.</text>
</comment>